<feature type="compositionally biased region" description="Pro residues" evidence="15">
    <location>
        <begin position="79"/>
        <end position="91"/>
    </location>
</feature>
<dbReference type="SUPFAM" id="SSF51445">
    <property type="entry name" value="(Trans)glycosidases"/>
    <property type="match status" value="1"/>
</dbReference>
<evidence type="ECO:0000256" key="8">
    <source>
        <dbReference type="ARBA" id="ARBA00023180"/>
    </source>
</evidence>
<keyword evidence="8" id="KW-0325">Glycoprotein</keyword>
<evidence type="ECO:0000256" key="16">
    <source>
        <dbReference type="SAM" id="SignalP"/>
    </source>
</evidence>
<evidence type="ECO:0000256" key="12">
    <source>
        <dbReference type="ARBA" id="ARBA00037649"/>
    </source>
</evidence>
<keyword evidence="18" id="KW-1185">Reference proteome</keyword>
<evidence type="ECO:0000256" key="14">
    <source>
        <dbReference type="ARBA" id="ARBA00043078"/>
    </source>
</evidence>
<comment type="function">
    <text evidence="12">Glucanases play a role in cell expansion during growth, in cell-cell fusion during mating, and in spore release during sporulation. This enzyme may be involved in beta-glucan degradation. Active on laminarin and lichenan.</text>
</comment>
<evidence type="ECO:0000256" key="9">
    <source>
        <dbReference type="ARBA" id="ARBA00023277"/>
    </source>
</evidence>
<feature type="chain" id="PRO_5040949022" description="glucan endo-1,3-beta-D-glucosidase" evidence="16">
    <location>
        <begin position="22"/>
        <end position="482"/>
    </location>
</feature>
<evidence type="ECO:0000256" key="3">
    <source>
        <dbReference type="ARBA" id="ARBA00008773"/>
    </source>
</evidence>
<dbReference type="GO" id="GO:0000272">
    <property type="term" value="P:polysaccharide catabolic process"/>
    <property type="evidence" value="ECO:0007669"/>
    <property type="project" value="UniProtKB-KW"/>
</dbReference>
<dbReference type="GO" id="GO:0071555">
    <property type="term" value="P:cell wall organization"/>
    <property type="evidence" value="ECO:0007669"/>
    <property type="project" value="UniProtKB-KW"/>
</dbReference>
<evidence type="ECO:0000256" key="6">
    <source>
        <dbReference type="ARBA" id="ARBA00022801"/>
    </source>
</evidence>
<dbReference type="PRINTS" id="PR01217">
    <property type="entry name" value="PRICHEXTENSN"/>
</dbReference>
<dbReference type="OrthoDB" id="77201at2759"/>
<proteinExistence type="inferred from homology"/>
<dbReference type="AlphaFoldDB" id="A0A9W8GZU3"/>
<keyword evidence="10" id="KW-0961">Cell wall biogenesis/degradation</keyword>
<evidence type="ECO:0000256" key="13">
    <source>
        <dbReference type="ARBA" id="ARBA00042373"/>
    </source>
</evidence>
<comment type="catalytic activity">
    <reaction evidence="1">
        <text>Hydrolysis of (1-&gt;3)-beta-D-glucosidic linkages in (1-&gt;3)-beta-D-glucans.</text>
        <dbReference type="EC" id="3.2.1.39"/>
    </reaction>
</comment>
<keyword evidence="16" id="KW-0732">Signal</keyword>
<evidence type="ECO:0000256" key="2">
    <source>
        <dbReference type="ARBA" id="ARBA00004401"/>
    </source>
</evidence>
<dbReference type="EMBL" id="JANBUH010000114">
    <property type="protein sequence ID" value="KAJ2754470.1"/>
    <property type="molecule type" value="Genomic_DNA"/>
</dbReference>
<evidence type="ECO:0000256" key="1">
    <source>
        <dbReference type="ARBA" id="ARBA00000382"/>
    </source>
</evidence>
<dbReference type="Proteomes" id="UP001140011">
    <property type="component" value="Unassembled WGS sequence"/>
</dbReference>
<feature type="compositionally biased region" description="Pro residues" evidence="15">
    <location>
        <begin position="100"/>
        <end position="149"/>
    </location>
</feature>
<keyword evidence="5" id="KW-1003">Cell membrane</keyword>
<evidence type="ECO:0000256" key="7">
    <source>
        <dbReference type="ARBA" id="ARBA00023136"/>
    </source>
</evidence>
<dbReference type="Gene3D" id="3.20.20.80">
    <property type="entry name" value="Glycosidases"/>
    <property type="match status" value="1"/>
</dbReference>
<name>A0A9W8GZU3_9FUNG</name>
<feature type="region of interest" description="Disordered" evidence="15">
    <location>
        <begin position="168"/>
        <end position="204"/>
    </location>
</feature>
<dbReference type="GO" id="GO:0042973">
    <property type="term" value="F:glucan endo-1,3-beta-D-glucosidase activity"/>
    <property type="evidence" value="ECO:0007669"/>
    <property type="project" value="UniProtKB-EC"/>
</dbReference>
<organism evidence="17 18">
    <name type="scientific">Coemansia pectinata</name>
    <dbReference type="NCBI Taxonomy" id="1052879"/>
    <lineage>
        <taxon>Eukaryota</taxon>
        <taxon>Fungi</taxon>
        <taxon>Fungi incertae sedis</taxon>
        <taxon>Zoopagomycota</taxon>
        <taxon>Kickxellomycotina</taxon>
        <taxon>Kickxellomycetes</taxon>
        <taxon>Kickxellales</taxon>
        <taxon>Kickxellaceae</taxon>
        <taxon>Coemansia</taxon>
    </lineage>
</organism>
<sequence>MQTTIASLVSAVLAATAVVSAAPLAQDNELANTNNVLEVRYNPAAVDWSKVDWSKVNWSQVDWASVFSSSPPNVVQPPAQEPVPVPQPEVPQPDVLQPNIPQPPPAPIVPPSPPVPSAPPAPPAPPAPSTPPTPPAPPAPPAPPTPPAPVAHDAKVTSSVPVVIVAPPTPTPSSKSVVPVIPSTPPAPIQTSSPNTGANNGGVSTGGRPLWGLTYSPYNADGSCPDVNTVAAQLQKVAAATGHIRLYSTDCSQLSSVLQAITRNNIALDVYAGIWLAAGPTRMQADLDQFVAAAKTYGTGLIKGLSVGNEDISNGMSEATLIGYINQVRARLQAEGLGGIPIYTTEQDAKFSRAMAAASDVVQVNIYAMFDGYFANLDASVKSVIQRANHIKNNVAGGKLVRFGESGWASSGNTGPSPLTLANEISYAQKFKCAAAAAGFEYFYFEAKDAQWKAGAVVSEQNFGIFNAGFTPKFDFGLLNSC</sequence>
<evidence type="ECO:0000256" key="10">
    <source>
        <dbReference type="ARBA" id="ARBA00023316"/>
    </source>
</evidence>
<dbReference type="PANTHER" id="PTHR16631:SF17">
    <property type="entry name" value="GLUCAN ENDO-1,3-BETA-GLUCOSIDASE BTGC"/>
    <property type="match status" value="1"/>
</dbReference>
<keyword evidence="6" id="KW-0378">Hydrolase</keyword>
<dbReference type="GO" id="GO:0005886">
    <property type="term" value="C:plasma membrane"/>
    <property type="evidence" value="ECO:0007669"/>
    <property type="project" value="UniProtKB-SubCell"/>
</dbReference>
<feature type="compositionally biased region" description="Low complexity" evidence="15">
    <location>
        <begin position="168"/>
        <end position="181"/>
    </location>
</feature>
<evidence type="ECO:0000256" key="15">
    <source>
        <dbReference type="SAM" id="MobiDB-lite"/>
    </source>
</evidence>
<evidence type="ECO:0000256" key="5">
    <source>
        <dbReference type="ARBA" id="ARBA00022475"/>
    </source>
</evidence>
<accession>A0A9W8GZU3</accession>
<dbReference type="PANTHER" id="PTHR16631">
    <property type="entry name" value="GLUCAN 1,3-BETA-GLUCOSIDASE"/>
    <property type="match status" value="1"/>
</dbReference>
<dbReference type="GO" id="GO:0005576">
    <property type="term" value="C:extracellular region"/>
    <property type="evidence" value="ECO:0007669"/>
    <property type="project" value="TreeGrafter"/>
</dbReference>
<dbReference type="GO" id="GO:0009986">
    <property type="term" value="C:cell surface"/>
    <property type="evidence" value="ECO:0007669"/>
    <property type="project" value="TreeGrafter"/>
</dbReference>
<protein>
    <recommendedName>
        <fullName evidence="4">glucan endo-1,3-beta-D-glucosidase</fullName>
        <ecNumber evidence="4">3.2.1.39</ecNumber>
    </recommendedName>
    <alternativeName>
        <fullName evidence="14">Endo-1,3-beta-glucanase btgC</fullName>
    </alternativeName>
    <alternativeName>
        <fullName evidence="13">Laminarinase btgC</fullName>
    </alternativeName>
</protein>
<keyword evidence="7" id="KW-0472">Membrane</keyword>
<dbReference type="GO" id="GO:0009277">
    <property type="term" value="C:fungal-type cell wall"/>
    <property type="evidence" value="ECO:0007669"/>
    <property type="project" value="TreeGrafter"/>
</dbReference>
<gene>
    <name evidence="17" type="ORF">GGI19_002368</name>
</gene>
<comment type="subcellular location">
    <subcellularLocation>
        <location evidence="2">Cell membrane</location>
        <topology evidence="2">Single-pass type II membrane protein</topology>
    </subcellularLocation>
</comment>
<evidence type="ECO:0000256" key="4">
    <source>
        <dbReference type="ARBA" id="ARBA00012780"/>
    </source>
</evidence>
<evidence type="ECO:0000313" key="17">
    <source>
        <dbReference type="EMBL" id="KAJ2754470.1"/>
    </source>
</evidence>
<comment type="caution">
    <text evidence="17">The sequence shown here is derived from an EMBL/GenBank/DDBJ whole genome shotgun (WGS) entry which is preliminary data.</text>
</comment>
<evidence type="ECO:0000256" key="11">
    <source>
        <dbReference type="ARBA" id="ARBA00023326"/>
    </source>
</evidence>
<reference evidence="17" key="1">
    <citation type="submission" date="2022-07" db="EMBL/GenBank/DDBJ databases">
        <title>Phylogenomic reconstructions and comparative analyses of Kickxellomycotina fungi.</title>
        <authorList>
            <person name="Reynolds N.K."/>
            <person name="Stajich J.E."/>
            <person name="Barry K."/>
            <person name="Grigoriev I.V."/>
            <person name="Crous P."/>
            <person name="Smith M.E."/>
        </authorList>
    </citation>
    <scope>NUCLEOTIDE SEQUENCE</scope>
    <source>
        <strain evidence="17">BCRC 34297</strain>
    </source>
</reference>
<comment type="similarity">
    <text evidence="3">Belongs to the glycosyl hydrolase 17 family.</text>
</comment>
<dbReference type="EC" id="3.2.1.39" evidence="4"/>
<feature type="signal peptide" evidence="16">
    <location>
        <begin position="1"/>
        <end position="21"/>
    </location>
</feature>
<feature type="region of interest" description="Disordered" evidence="15">
    <location>
        <begin position="69"/>
        <end position="154"/>
    </location>
</feature>
<keyword evidence="11" id="KW-0624">Polysaccharide degradation</keyword>
<dbReference type="InterPro" id="IPR050732">
    <property type="entry name" value="Beta-glucan_modifiers"/>
</dbReference>
<dbReference type="InterPro" id="IPR017853">
    <property type="entry name" value="GH"/>
</dbReference>
<keyword evidence="9" id="KW-0119">Carbohydrate metabolism</keyword>
<evidence type="ECO:0000313" key="18">
    <source>
        <dbReference type="Proteomes" id="UP001140011"/>
    </source>
</evidence>